<reference evidence="5" key="1">
    <citation type="submission" date="2015-05" db="EMBL/GenBank/DDBJ databases">
        <title>Draft genome of Nitrosomonas communis strain Nm2.</title>
        <authorList>
            <person name="Kozlowski J.A."/>
            <person name="Kits K.D."/>
            <person name="Stein L.Y."/>
        </authorList>
    </citation>
    <scope>NUCLEOTIDE SEQUENCE [LARGE SCALE GENOMIC DNA]</scope>
    <source>
        <strain evidence="5">Nm2</strain>
    </source>
</reference>
<dbReference type="Proteomes" id="UP000324176">
    <property type="component" value="Unassembled WGS sequence"/>
</dbReference>
<dbReference type="Proteomes" id="UP000034156">
    <property type="component" value="Chromosome"/>
</dbReference>
<dbReference type="Pfam" id="PF00582">
    <property type="entry name" value="Usp"/>
    <property type="match status" value="2"/>
</dbReference>
<reference evidence="4 6" key="3">
    <citation type="submission" date="2019-07" db="EMBL/GenBank/DDBJ databases">
        <title>Active sludge and wastewater microbial communities from Klosterneuburg, Austria.</title>
        <authorList>
            <person name="Wagner M."/>
        </authorList>
    </citation>
    <scope>NUCLEOTIDE SEQUENCE [LARGE SCALE GENOMIC DNA]</scope>
    <source>
        <strain evidence="4 6">Nm2</strain>
    </source>
</reference>
<dbReference type="EMBL" id="VNHT01000042">
    <property type="protein sequence ID" value="TYP83758.1"/>
    <property type="molecule type" value="Genomic_DNA"/>
</dbReference>
<dbReference type="AlphaFoldDB" id="A0A0F7KDJ4"/>
<keyword evidence="5" id="KW-1185">Reference proteome</keyword>
<reference evidence="3 5" key="2">
    <citation type="journal article" date="2016" name="Genome Announc.">
        <title>Genome Sequence of Nitrosomonas communis Strain Nm2, a Mesophilic Ammonia-Oxidizing Bacterium Isolated from Mediterranean Soil.</title>
        <authorList>
            <person name="Kozlowski J.A."/>
            <person name="Kits K.D."/>
            <person name="Stein L.Y."/>
        </authorList>
    </citation>
    <scope>NUCLEOTIDE SEQUENCE [LARGE SCALE GENOMIC DNA]</scope>
    <source>
        <strain evidence="3 5">Nm2</strain>
    </source>
</reference>
<dbReference type="EMBL" id="CP011451">
    <property type="protein sequence ID" value="AKH38625.1"/>
    <property type="molecule type" value="Genomic_DNA"/>
</dbReference>
<dbReference type="CDD" id="cd00293">
    <property type="entry name" value="USP-like"/>
    <property type="match status" value="2"/>
</dbReference>
<dbReference type="InterPro" id="IPR014729">
    <property type="entry name" value="Rossmann-like_a/b/a_fold"/>
</dbReference>
<evidence type="ECO:0000313" key="4">
    <source>
        <dbReference type="EMBL" id="TYP83758.1"/>
    </source>
</evidence>
<evidence type="ECO:0000256" key="1">
    <source>
        <dbReference type="ARBA" id="ARBA00008791"/>
    </source>
</evidence>
<organism evidence="3 5">
    <name type="scientific">Nitrosomonas communis</name>
    <dbReference type="NCBI Taxonomy" id="44574"/>
    <lineage>
        <taxon>Bacteria</taxon>
        <taxon>Pseudomonadati</taxon>
        <taxon>Pseudomonadota</taxon>
        <taxon>Betaproteobacteria</taxon>
        <taxon>Nitrosomonadales</taxon>
        <taxon>Nitrosomonadaceae</taxon>
        <taxon>Nitrosomonas</taxon>
    </lineage>
</organism>
<sequence length="288" mass="32279">MEDNSVDHNLLLATDLSCRCDRALDRAAQLAKSWEATLRVVHAIDPAYAARYTKITQELPSWHRSEDYQTIASRRLNRDLKEDNIDAEIYMAEGVPHKIIIEAASRENSNLVITGVGRDEPVARTQFGSTLDELLKELSIPLLIVRRRVRGPYRHVVIATDFSSASQPALEIAVRWFSDAQLTLFHTYEGASLGGDAMVNEKRKATANDQCDSFLAEMALEPSVINRLHRVIEKGYPEVLLCDYVRHEEVDLVVLGTQGRKGLLKAMIGSTAQNLLHLLECDTMVVRG</sequence>
<evidence type="ECO:0000259" key="2">
    <source>
        <dbReference type="Pfam" id="PF00582"/>
    </source>
</evidence>
<dbReference type="PANTHER" id="PTHR46268:SF6">
    <property type="entry name" value="UNIVERSAL STRESS PROTEIN UP12"/>
    <property type="match status" value="1"/>
</dbReference>
<dbReference type="PRINTS" id="PR01438">
    <property type="entry name" value="UNVRSLSTRESS"/>
</dbReference>
<dbReference type="PATRIC" id="fig|44574.3.peg.3338"/>
<evidence type="ECO:0000313" key="6">
    <source>
        <dbReference type="Proteomes" id="UP000324176"/>
    </source>
</evidence>
<evidence type="ECO:0000313" key="5">
    <source>
        <dbReference type="Proteomes" id="UP000034156"/>
    </source>
</evidence>
<dbReference type="PANTHER" id="PTHR46268">
    <property type="entry name" value="STRESS RESPONSE PROTEIN NHAX"/>
    <property type="match status" value="1"/>
</dbReference>
<accession>A0A0F7KDJ4</accession>
<dbReference type="RefSeq" id="WP_046850662.1">
    <property type="nucleotide sequence ID" value="NZ_CP011451.1"/>
</dbReference>
<feature type="domain" description="UspA" evidence="2">
    <location>
        <begin position="153"/>
        <end position="287"/>
    </location>
</feature>
<dbReference type="InterPro" id="IPR006015">
    <property type="entry name" value="Universal_stress_UspA"/>
</dbReference>
<dbReference type="SUPFAM" id="SSF52402">
    <property type="entry name" value="Adenine nucleotide alpha hydrolases-like"/>
    <property type="match status" value="2"/>
</dbReference>
<proteinExistence type="inferred from homology"/>
<protein>
    <submittedName>
        <fullName evidence="4">Nucleotide-binding universal stress UspA family protein</fullName>
    </submittedName>
</protein>
<name>A0A0F7KDJ4_9PROT</name>
<feature type="domain" description="UspA" evidence="2">
    <location>
        <begin position="9"/>
        <end position="146"/>
    </location>
</feature>
<dbReference type="KEGG" id="nco:AAW31_13745"/>
<dbReference type="InterPro" id="IPR006016">
    <property type="entry name" value="UspA"/>
</dbReference>
<comment type="similarity">
    <text evidence="1">Belongs to the universal stress protein A family.</text>
</comment>
<evidence type="ECO:0000313" key="3">
    <source>
        <dbReference type="EMBL" id="AKH38625.1"/>
    </source>
</evidence>
<dbReference type="OrthoDB" id="9792500at2"/>
<gene>
    <name evidence="3" type="ORF">AAW31_13745</name>
    <name evidence="4" type="ORF">BCL69_104232</name>
</gene>
<dbReference type="Gene3D" id="3.40.50.620">
    <property type="entry name" value="HUPs"/>
    <property type="match status" value="2"/>
</dbReference>